<dbReference type="EMBL" id="AUZX01000876">
    <property type="protein sequence ID" value="EQD80188.1"/>
    <property type="molecule type" value="Genomic_DNA"/>
</dbReference>
<comment type="caution">
    <text evidence="5">The sequence shown here is derived from an EMBL/GenBank/DDBJ whole genome shotgun (WGS) entry which is preliminary data.</text>
</comment>
<keyword evidence="2" id="KW-0229">DNA integration</keyword>
<feature type="non-terminal residue" evidence="5">
    <location>
        <position position="138"/>
    </location>
</feature>
<dbReference type="InterPro" id="IPR050808">
    <property type="entry name" value="Phage_Integrase"/>
</dbReference>
<dbReference type="AlphaFoldDB" id="T1CF08"/>
<dbReference type="GO" id="GO:0015074">
    <property type="term" value="P:DNA integration"/>
    <property type="evidence" value="ECO:0007669"/>
    <property type="project" value="UniProtKB-KW"/>
</dbReference>
<evidence type="ECO:0000313" key="5">
    <source>
        <dbReference type="EMBL" id="EQD80188.1"/>
    </source>
</evidence>
<dbReference type="SUPFAM" id="SSF56349">
    <property type="entry name" value="DNA breaking-rejoining enzymes"/>
    <property type="match status" value="1"/>
</dbReference>
<reference evidence="5" key="1">
    <citation type="submission" date="2013-08" db="EMBL/GenBank/DDBJ databases">
        <authorList>
            <person name="Mendez C."/>
            <person name="Richter M."/>
            <person name="Ferrer M."/>
            <person name="Sanchez J."/>
        </authorList>
    </citation>
    <scope>NUCLEOTIDE SEQUENCE</scope>
</reference>
<organism evidence="5">
    <name type="scientific">mine drainage metagenome</name>
    <dbReference type="NCBI Taxonomy" id="410659"/>
    <lineage>
        <taxon>unclassified sequences</taxon>
        <taxon>metagenomes</taxon>
        <taxon>ecological metagenomes</taxon>
    </lineage>
</organism>
<dbReference type="GO" id="GO:0003677">
    <property type="term" value="F:DNA binding"/>
    <property type="evidence" value="ECO:0007669"/>
    <property type="project" value="UniProtKB-KW"/>
</dbReference>
<dbReference type="PANTHER" id="PTHR30629">
    <property type="entry name" value="PROPHAGE INTEGRASE"/>
    <property type="match status" value="1"/>
</dbReference>
<feature type="domain" description="Phage integrase central" evidence="4">
    <location>
        <begin position="2"/>
        <end position="92"/>
    </location>
</feature>
<reference evidence="5" key="2">
    <citation type="journal article" date="2014" name="ISME J.">
        <title>Microbial stratification in low pH oxic and suboxic macroscopic growths along an acid mine drainage.</title>
        <authorList>
            <person name="Mendez-Garcia C."/>
            <person name="Mesa V."/>
            <person name="Sprenger R.R."/>
            <person name="Richter M."/>
            <person name="Diez M.S."/>
            <person name="Solano J."/>
            <person name="Bargiela R."/>
            <person name="Golyshina O.V."/>
            <person name="Manteca A."/>
            <person name="Ramos J.L."/>
            <person name="Gallego J.R."/>
            <person name="Llorente I."/>
            <person name="Martins Dos Santos V.A."/>
            <person name="Jensen O.N."/>
            <person name="Pelaez A.I."/>
            <person name="Sanchez J."/>
            <person name="Ferrer M."/>
        </authorList>
    </citation>
    <scope>NUCLEOTIDE SEQUENCE</scope>
</reference>
<dbReference type="Gene3D" id="1.10.150.130">
    <property type="match status" value="1"/>
</dbReference>
<evidence type="ECO:0000259" key="4">
    <source>
        <dbReference type="Pfam" id="PF22022"/>
    </source>
</evidence>
<sequence length="138" mass="15356">MRALAEEWADKQPWEPRTARRERQILAHWLQALGSLAASSLLPADIRPVLLEIEASGRGDTAHRVRAQMGRVLRYGVVRGVCERDVAADLRGLLAPVHAEQYATLTKPEEIGELMRAIDAYSGDPSTEYALQILPLVF</sequence>
<evidence type="ECO:0000256" key="1">
    <source>
        <dbReference type="ARBA" id="ARBA00008857"/>
    </source>
</evidence>
<accession>T1CF08</accession>
<dbReference type="InterPro" id="IPR010998">
    <property type="entry name" value="Integrase_recombinase_N"/>
</dbReference>
<proteinExistence type="inferred from homology"/>
<protein>
    <submittedName>
        <fullName evidence="5">Phage integrase family protein</fullName>
    </submittedName>
</protein>
<comment type="similarity">
    <text evidence="1">Belongs to the 'phage' integrase family.</text>
</comment>
<evidence type="ECO:0000256" key="2">
    <source>
        <dbReference type="ARBA" id="ARBA00022908"/>
    </source>
</evidence>
<gene>
    <name evidence="5" type="ORF">B1A_01151</name>
</gene>
<name>T1CF08_9ZZZZ</name>
<dbReference type="InterPro" id="IPR053876">
    <property type="entry name" value="Phage_int_M"/>
</dbReference>
<evidence type="ECO:0000256" key="3">
    <source>
        <dbReference type="ARBA" id="ARBA00023125"/>
    </source>
</evidence>
<dbReference type="PANTHER" id="PTHR30629:SF2">
    <property type="entry name" value="PROPHAGE INTEGRASE INTS-RELATED"/>
    <property type="match status" value="1"/>
</dbReference>
<dbReference type="InterPro" id="IPR011010">
    <property type="entry name" value="DNA_brk_join_enz"/>
</dbReference>
<keyword evidence="3" id="KW-0238">DNA-binding</keyword>
<dbReference type="Pfam" id="PF22022">
    <property type="entry name" value="Phage_int_M"/>
    <property type="match status" value="1"/>
</dbReference>